<dbReference type="NCBIfam" id="TIGR01891">
    <property type="entry name" value="amidohydrolases"/>
    <property type="match status" value="1"/>
</dbReference>
<dbReference type="HOGENOM" id="CLU_023257_0_1_0"/>
<proteinExistence type="predicted"/>
<dbReference type="SUPFAM" id="SSF55031">
    <property type="entry name" value="Bacterial exopeptidase dimerisation domain"/>
    <property type="match status" value="1"/>
</dbReference>
<evidence type="ECO:0000259" key="2">
    <source>
        <dbReference type="Pfam" id="PF07687"/>
    </source>
</evidence>
<keyword evidence="3" id="KW-0378">Hydrolase</keyword>
<dbReference type="PANTHER" id="PTHR11014:SF63">
    <property type="entry name" value="METALLOPEPTIDASE, PUTATIVE (AFU_ORTHOLOGUE AFUA_6G09600)-RELATED"/>
    <property type="match status" value="1"/>
</dbReference>
<sequence length="369" mass="41947">MLNAVELRHILHQNPELGFQEIKTTAMLKKYISNLAEAYEVDIKIHTPLKTGLIIEYSPLENENEYILFRADIDALPIKEETNAIFKSYNGNMHACGHDVHMAILYGLIDYVLKEKIQKNILFLFQPAEEGGGGALKIIESGIFDKFNIKRAYALHVTDEYEKGIIATTEGILFASAVEIDIEFFGKKSHIAFPQDGINAFNALRTFLDNVDRLNLNPVEPILFGIGKIKSGDVRNVIPSYAKIEGSIRSLSLEYTDKYIKKLEEILKSIKQSMGINYKITIGSRYKEVINNKKLYKDFIEKVSDDFKVIDCGYKMTGEDFGFIAEKYPSLMFWLGTRTNKRVGLHSPLFLPDDNIIEIGIKAFQKILV</sequence>
<dbReference type="InterPro" id="IPR017439">
    <property type="entry name" value="Amidohydrolase"/>
</dbReference>
<dbReference type="RefSeq" id="WP_014296091.1">
    <property type="nucleotide sequence ID" value="NC_016751.1"/>
</dbReference>
<gene>
    <name evidence="3" type="ordered locus">Marpi_0578</name>
</gene>
<dbReference type="GO" id="GO:0016787">
    <property type="term" value="F:hydrolase activity"/>
    <property type="evidence" value="ECO:0007669"/>
    <property type="project" value="UniProtKB-KW"/>
</dbReference>
<protein>
    <submittedName>
        <fullName evidence="3">Amidohydrolase</fullName>
    </submittedName>
</protein>
<dbReference type="Gene3D" id="3.30.70.360">
    <property type="match status" value="1"/>
</dbReference>
<comment type="cofactor">
    <cofactor evidence="1">
        <name>Mn(2+)</name>
        <dbReference type="ChEBI" id="CHEBI:29035"/>
    </cofactor>
    <text evidence="1">The Mn(2+) ion enhances activity.</text>
</comment>
<feature type="binding site" evidence="1">
    <location>
        <position position="156"/>
    </location>
    <ligand>
        <name>Mn(2+)</name>
        <dbReference type="ChEBI" id="CHEBI:29035"/>
        <label>2</label>
    </ligand>
</feature>
<dbReference type="KEGG" id="mpz:Marpi_0578"/>
<keyword evidence="1" id="KW-0464">Manganese</keyword>
<dbReference type="GO" id="GO:0046872">
    <property type="term" value="F:metal ion binding"/>
    <property type="evidence" value="ECO:0007669"/>
    <property type="project" value="UniProtKB-KW"/>
</dbReference>
<reference evidence="4" key="2">
    <citation type="submission" date="2012-01" db="EMBL/GenBank/DDBJ databases">
        <title>Complete sequence of chromosome of Marinitoga piezophila KA3.</title>
        <authorList>
            <person name="Lucas S."/>
            <person name="Han J."/>
            <person name="Lapidus A."/>
            <person name="Cheng J.-F."/>
            <person name="Goodwin L."/>
            <person name="Pitluck S."/>
            <person name="Peters L."/>
            <person name="Mikhailova N."/>
            <person name="Teshima H."/>
            <person name="Detter J.C."/>
            <person name="Han C."/>
            <person name="Tapia R."/>
            <person name="Land M."/>
            <person name="Hauser L."/>
            <person name="Kyrpides N."/>
            <person name="Ivanova N."/>
            <person name="Pagani I."/>
            <person name="Jebbar M."/>
            <person name="Vannier P."/>
            <person name="Oger P."/>
            <person name="Cario A."/>
            <person name="Bartlett D."/>
            <person name="Noll K.M."/>
            <person name="Woyke T."/>
        </authorList>
    </citation>
    <scope>NUCLEOTIDE SEQUENCE [LARGE SCALE GENOMIC DNA]</scope>
    <source>
        <strain evidence="4">DSM 14283 / JCM 11233 / KA3</strain>
    </source>
</reference>
<keyword evidence="4" id="KW-1185">Reference proteome</keyword>
<dbReference type="InterPro" id="IPR036264">
    <property type="entry name" value="Bact_exopeptidase_dim_dom"/>
</dbReference>
<evidence type="ECO:0000313" key="3">
    <source>
        <dbReference type="EMBL" id="AEX85019.1"/>
    </source>
</evidence>
<feature type="domain" description="Peptidase M20 dimerisation" evidence="2">
    <location>
        <begin position="178"/>
        <end position="270"/>
    </location>
</feature>
<dbReference type="PANTHER" id="PTHR11014">
    <property type="entry name" value="PEPTIDASE M20 FAMILY MEMBER"/>
    <property type="match status" value="1"/>
</dbReference>
<dbReference type="eggNOG" id="COG1473">
    <property type="taxonomic scope" value="Bacteria"/>
</dbReference>
<dbReference type="OrthoDB" id="9776731at2"/>
<dbReference type="Gene3D" id="3.40.630.10">
    <property type="entry name" value="Zn peptidases"/>
    <property type="match status" value="1"/>
</dbReference>
<evidence type="ECO:0000256" key="1">
    <source>
        <dbReference type="PIRSR" id="PIRSR005962-1"/>
    </source>
</evidence>
<feature type="binding site" evidence="1">
    <location>
        <position position="98"/>
    </location>
    <ligand>
        <name>Mn(2+)</name>
        <dbReference type="ChEBI" id="CHEBI:29035"/>
        <label>2</label>
    </ligand>
</feature>
<dbReference type="STRING" id="443254.Marpi_0578"/>
<reference evidence="3 4" key="1">
    <citation type="journal article" date="2012" name="J. Bacteriol.">
        <title>Complete Genome Sequence of the Thermophilic, Piezophilic, Heterotrophic Bacterium Marinitoga piezophila KA3.</title>
        <authorList>
            <person name="Lucas S."/>
            <person name="Han J."/>
            <person name="Lapidus A."/>
            <person name="Cheng J.F."/>
            <person name="Goodwin L.A."/>
            <person name="Pitluck S."/>
            <person name="Peters L."/>
            <person name="Mikhailova N."/>
            <person name="Teshima H."/>
            <person name="Detter J.C."/>
            <person name="Han C."/>
            <person name="Tapia R."/>
            <person name="Land M."/>
            <person name="Hauser L."/>
            <person name="Kyrpides N.C."/>
            <person name="Ivanova N."/>
            <person name="Pagani I."/>
            <person name="Vannier P."/>
            <person name="Oger P."/>
            <person name="Bartlett D.H."/>
            <person name="Noll K.M."/>
            <person name="Woyke T."/>
            <person name="Jebbar M."/>
        </authorList>
    </citation>
    <scope>NUCLEOTIDE SEQUENCE [LARGE SCALE GENOMIC DNA]</scope>
    <source>
        <strain evidence="4">DSM 14283 / JCM 11233 / KA3</strain>
    </source>
</reference>
<dbReference type="PIRSF" id="PIRSF005962">
    <property type="entry name" value="Pept_M20D_amidohydro"/>
    <property type="match status" value="1"/>
</dbReference>
<dbReference type="Pfam" id="PF07687">
    <property type="entry name" value="M20_dimer"/>
    <property type="match status" value="1"/>
</dbReference>
<organism evidence="3 4">
    <name type="scientific">Marinitoga piezophila (strain DSM 14283 / JCM 11233 / KA3)</name>
    <dbReference type="NCBI Taxonomy" id="443254"/>
    <lineage>
        <taxon>Bacteria</taxon>
        <taxon>Thermotogati</taxon>
        <taxon>Thermotogota</taxon>
        <taxon>Thermotogae</taxon>
        <taxon>Petrotogales</taxon>
        <taxon>Petrotogaceae</taxon>
        <taxon>Marinitoga</taxon>
    </lineage>
</organism>
<keyword evidence="1" id="KW-0479">Metal-binding</keyword>
<dbReference type="InterPro" id="IPR011650">
    <property type="entry name" value="Peptidase_M20_dimer"/>
</dbReference>
<dbReference type="Proteomes" id="UP000007161">
    <property type="component" value="Chromosome"/>
</dbReference>
<dbReference type="SUPFAM" id="SSF53187">
    <property type="entry name" value="Zn-dependent exopeptidases"/>
    <property type="match status" value="1"/>
</dbReference>
<dbReference type="AlphaFoldDB" id="H2J5N3"/>
<name>H2J5N3_MARPK</name>
<feature type="binding site" evidence="1">
    <location>
        <position position="130"/>
    </location>
    <ligand>
        <name>Mn(2+)</name>
        <dbReference type="ChEBI" id="CHEBI:29035"/>
        <label>2</label>
    </ligand>
</feature>
<feature type="binding site" evidence="1">
    <location>
        <position position="96"/>
    </location>
    <ligand>
        <name>Mn(2+)</name>
        <dbReference type="ChEBI" id="CHEBI:29035"/>
        <label>2</label>
    </ligand>
</feature>
<dbReference type="Pfam" id="PF01546">
    <property type="entry name" value="Peptidase_M20"/>
    <property type="match status" value="1"/>
</dbReference>
<evidence type="ECO:0000313" key="4">
    <source>
        <dbReference type="Proteomes" id="UP000007161"/>
    </source>
</evidence>
<accession>H2J5N3</accession>
<feature type="binding site" evidence="1">
    <location>
        <position position="346"/>
    </location>
    <ligand>
        <name>Mn(2+)</name>
        <dbReference type="ChEBI" id="CHEBI:29035"/>
        <label>2</label>
    </ligand>
</feature>
<dbReference type="InterPro" id="IPR002933">
    <property type="entry name" value="Peptidase_M20"/>
</dbReference>
<dbReference type="EMBL" id="CP003257">
    <property type="protein sequence ID" value="AEX85019.1"/>
    <property type="molecule type" value="Genomic_DNA"/>
</dbReference>